<dbReference type="AlphaFoldDB" id="A0A2T7DI36"/>
<reference evidence="1 2" key="1">
    <citation type="submission" date="2018-04" db="EMBL/GenBank/DDBJ databases">
        <title>WGS assembly of Panicum hallii var. hallii HAL2.</title>
        <authorList>
            <person name="Lovell J."/>
            <person name="Jenkins J."/>
            <person name="Lowry D."/>
            <person name="Mamidi S."/>
            <person name="Sreedasyam A."/>
            <person name="Weng X."/>
            <person name="Barry K."/>
            <person name="Bonette J."/>
            <person name="Campitelli B."/>
            <person name="Daum C."/>
            <person name="Gordon S."/>
            <person name="Gould B."/>
            <person name="Lipzen A."/>
            <person name="MacQueen A."/>
            <person name="Palacio-Mejia J."/>
            <person name="Plott C."/>
            <person name="Shakirov E."/>
            <person name="Shu S."/>
            <person name="Yoshinaga Y."/>
            <person name="Zane M."/>
            <person name="Rokhsar D."/>
            <person name="Grimwood J."/>
            <person name="Schmutz J."/>
            <person name="Juenger T."/>
        </authorList>
    </citation>
    <scope>NUCLEOTIDE SEQUENCE [LARGE SCALE GENOMIC DNA]</scope>
    <source>
        <strain evidence="2">cv. HAL2</strain>
    </source>
</reference>
<sequence length="101" mass="10676">MQAELLNSPIRYASTEMRSASEFQNTAYLWDSEVVPIHDRAAAAPQLSAAGYLLVWGIAGDPPCFLIGIAGDLLGWASLVLVWASAGPAVTGNMSPSNISR</sequence>
<dbReference type="EMBL" id="CM009753">
    <property type="protein sequence ID" value="PUZ55223.1"/>
    <property type="molecule type" value="Genomic_DNA"/>
</dbReference>
<dbReference type="Proteomes" id="UP000244336">
    <property type="component" value="Chromosome 5"/>
</dbReference>
<evidence type="ECO:0000313" key="1">
    <source>
        <dbReference type="EMBL" id="PUZ55223.1"/>
    </source>
</evidence>
<protein>
    <submittedName>
        <fullName evidence="1">Uncharacterized protein</fullName>
    </submittedName>
</protein>
<name>A0A2T7DI36_9POAL</name>
<keyword evidence="2" id="KW-1185">Reference proteome</keyword>
<evidence type="ECO:0000313" key="2">
    <source>
        <dbReference type="Proteomes" id="UP000244336"/>
    </source>
</evidence>
<gene>
    <name evidence="1" type="ORF">GQ55_5G194800</name>
</gene>
<accession>A0A2T7DI36</accession>
<organism evidence="1 2">
    <name type="scientific">Panicum hallii var. hallii</name>
    <dbReference type="NCBI Taxonomy" id="1504633"/>
    <lineage>
        <taxon>Eukaryota</taxon>
        <taxon>Viridiplantae</taxon>
        <taxon>Streptophyta</taxon>
        <taxon>Embryophyta</taxon>
        <taxon>Tracheophyta</taxon>
        <taxon>Spermatophyta</taxon>
        <taxon>Magnoliopsida</taxon>
        <taxon>Liliopsida</taxon>
        <taxon>Poales</taxon>
        <taxon>Poaceae</taxon>
        <taxon>PACMAD clade</taxon>
        <taxon>Panicoideae</taxon>
        <taxon>Panicodae</taxon>
        <taxon>Paniceae</taxon>
        <taxon>Panicinae</taxon>
        <taxon>Panicum</taxon>
        <taxon>Panicum sect. Panicum</taxon>
    </lineage>
</organism>
<dbReference type="Gramene" id="PUZ55223">
    <property type="protein sequence ID" value="PUZ55223"/>
    <property type="gene ID" value="GQ55_5G194800"/>
</dbReference>
<proteinExistence type="predicted"/>